<evidence type="ECO:0000256" key="1">
    <source>
        <dbReference type="ARBA" id="ARBA00004191"/>
    </source>
</evidence>
<organism evidence="16 17">
    <name type="scientific">Olea europaea subsp. europaea</name>
    <dbReference type="NCBI Taxonomy" id="158383"/>
    <lineage>
        <taxon>Eukaryota</taxon>
        <taxon>Viridiplantae</taxon>
        <taxon>Streptophyta</taxon>
        <taxon>Embryophyta</taxon>
        <taxon>Tracheophyta</taxon>
        <taxon>Spermatophyta</taxon>
        <taxon>Magnoliopsida</taxon>
        <taxon>eudicotyledons</taxon>
        <taxon>Gunneridae</taxon>
        <taxon>Pentapetalae</taxon>
        <taxon>asterids</taxon>
        <taxon>lamiids</taxon>
        <taxon>Lamiales</taxon>
        <taxon>Oleaceae</taxon>
        <taxon>Oleeae</taxon>
        <taxon>Olea</taxon>
    </lineage>
</organism>
<evidence type="ECO:0000259" key="15">
    <source>
        <dbReference type="Pfam" id="PF04043"/>
    </source>
</evidence>
<evidence type="ECO:0000256" key="10">
    <source>
        <dbReference type="ARBA" id="ARBA00023316"/>
    </source>
</evidence>
<dbReference type="GO" id="GO:0004857">
    <property type="term" value="F:enzyme inhibitor activity"/>
    <property type="evidence" value="ECO:0007669"/>
    <property type="project" value="InterPro"/>
</dbReference>
<evidence type="ECO:0000256" key="2">
    <source>
        <dbReference type="ARBA" id="ARBA00005184"/>
    </source>
</evidence>
<name>A0A8S0VDH6_OLEEU</name>
<dbReference type="FunFam" id="2.160.20.10:FF:000029">
    <property type="entry name" value="Pectinesterase 4"/>
    <property type="match status" value="1"/>
</dbReference>
<dbReference type="EC" id="3.1.1.11" evidence="5 13"/>
<dbReference type="Gene3D" id="1.20.140.40">
    <property type="entry name" value="Invertase/pectin methylesterase inhibitor family protein"/>
    <property type="match status" value="1"/>
</dbReference>
<dbReference type="CDD" id="cd15798">
    <property type="entry name" value="PMEI-like_3"/>
    <property type="match status" value="1"/>
</dbReference>
<evidence type="ECO:0000313" key="17">
    <source>
        <dbReference type="Proteomes" id="UP000594638"/>
    </source>
</evidence>
<evidence type="ECO:0000256" key="3">
    <source>
        <dbReference type="ARBA" id="ARBA00006027"/>
    </source>
</evidence>
<evidence type="ECO:0000256" key="11">
    <source>
        <dbReference type="ARBA" id="ARBA00047928"/>
    </source>
</evidence>
<evidence type="ECO:0000256" key="9">
    <source>
        <dbReference type="ARBA" id="ARBA00023085"/>
    </source>
</evidence>
<keyword evidence="8 13" id="KW-0378">Hydrolase</keyword>
<dbReference type="InterPro" id="IPR011050">
    <property type="entry name" value="Pectin_lyase_fold/virulence"/>
</dbReference>
<sequence>MAADIFGLSQGKLIKSGCEIQAQLIYEQSVHSTIHELSRAFKDFSQDGILQRLARDKSAISALESCRVHISVALYKLNNSLISPSESSLDSTILNDIKTWLSGAGVNLYTCIEEFDGEIDQTRNLAEEKLNKSVELVKKSLQLTKQLNTRISSTDIPKLSDSKFLNHMNPNLVVAKDGSGNFKTISDALNAVPNYSSKRFVIYVKKGVYFERVKVELSKWNVMMFGDGIHKTVVSGHASTSDGLKTSLTGTFSVYGKGFIARDMTFRNTAGAIKKQAVALYSDSDQSVFYRCRIDGYQDSLNPQSMRQFFRECFIYGTVDFIFGLSATVIQHSHIFIRRPLPGQENVITSHSKFLPEDYTGISIQNCIIRAAEDLTGVRTYLGRPLTDFSIAAYLDNLMDKLIDPQGWLPFNNNTPPPETVIYVEYNNWGPGATTSSRVYWKGLRINPPRVEASRYTVRSLINGEQWLPATGVPFKLDL</sequence>
<dbReference type="InterPro" id="IPR000070">
    <property type="entry name" value="Pectinesterase_cat"/>
</dbReference>
<dbReference type="GO" id="GO:0042545">
    <property type="term" value="P:cell wall modification"/>
    <property type="evidence" value="ECO:0007669"/>
    <property type="project" value="UniProtKB-UniRule"/>
</dbReference>
<evidence type="ECO:0000256" key="13">
    <source>
        <dbReference type="RuleBase" id="RU000589"/>
    </source>
</evidence>
<evidence type="ECO:0000256" key="6">
    <source>
        <dbReference type="ARBA" id="ARBA00022512"/>
    </source>
</evidence>
<feature type="domain" description="Pectinesterase inhibitor" evidence="15">
    <location>
        <begin position="28"/>
        <end position="141"/>
    </location>
</feature>
<dbReference type="GO" id="GO:0030599">
    <property type="term" value="F:pectinesterase activity"/>
    <property type="evidence" value="ECO:0007669"/>
    <property type="project" value="UniProtKB-UniRule"/>
</dbReference>
<keyword evidence="7" id="KW-0964">Secreted</keyword>
<dbReference type="Gramene" id="OE9A076353T1">
    <property type="protein sequence ID" value="OE9A076353C1"/>
    <property type="gene ID" value="OE9A076353"/>
</dbReference>
<evidence type="ECO:0000256" key="12">
    <source>
        <dbReference type="PROSITE-ProRule" id="PRU10040"/>
    </source>
</evidence>
<dbReference type="InterPro" id="IPR033131">
    <property type="entry name" value="Pectinesterase_Asp_AS"/>
</dbReference>
<reference evidence="16 17" key="1">
    <citation type="submission" date="2019-12" db="EMBL/GenBank/DDBJ databases">
        <authorList>
            <person name="Alioto T."/>
            <person name="Alioto T."/>
            <person name="Gomez Garrido J."/>
        </authorList>
    </citation>
    <scope>NUCLEOTIDE SEQUENCE [LARGE SCALE GENOMIC DNA]</scope>
</reference>
<keyword evidence="9 13" id="KW-0063">Aspartyl esterase</keyword>
<gene>
    <name evidence="16" type="ORF">OLEA9_A076353</name>
</gene>
<dbReference type="GO" id="GO:0045490">
    <property type="term" value="P:pectin catabolic process"/>
    <property type="evidence" value="ECO:0007669"/>
    <property type="project" value="UniProtKB-UniRule"/>
</dbReference>
<dbReference type="InterPro" id="IPR035513">
    <property type="entry name" value="Invertase/methylesterase_inhib"/>
</dbReference>
<dbReference type="InterPro" id="IPR012334">
    <property type="entry name" value="Pectin_lyas_fold"/>
</dbReference>
<dbReference type="SUPFAM" id="SSF101148">
    <property type="entry name" value="Plant invertase/pectin methylesterase inhibitor"/>
    <property type="match status" value="1"/>
</dbReference>
<dbReference type="OrthoDB" id="878921at2759"/>
<evidence type="ECO:0000256" key="4">
    <source>
        <dbReference type="ARBA" id="ARBA00007786"/>
    </source>
</evidence>
<feature type="active site" evidence="12">
    <location>
        <position position="320"/>
    </location>
</feature>
<dbReference type="EMBL" id="CACTIH010009341">
    <property type="protein sequence ID" value="CAA3029949.1"/>
    <property type="molecule type" value="Genomic_DNA"/>
</dbReference>
<dbReference type="InterPro" id="IPR006501">
    <property type="entry name" value="Pectinesterase_inhib_dom"/>
</dbReference>
<feature type="domain" description="Pectinesterase catalytic" evidence="14">
    <location>
        <begin position="171"/>
        <end position="464"/>
    </location>
</feature>
<protein>
    <recommendedName>
        <fullName evidence="5 13">Pectinesterase</fullName>
        <ecNumber evidence="5 13">3.1.1.11</ecNumber>
    </recommendedName>
</protein>
<dbReference type="SUPFAM" id="SSF51126">
    <property type="entry name" value="Pectin lyase-like"/>
    <property type="match status" value="1"/>
</dbReference>
<dbReference type="Pfam" id="PF01095">
    <property type="entry name" value="Pectinesterase"/>
    <property type="match status" value="1"/>
</dbReference>
<evidence type="ECO:0000256" key="5">
    <source>
        <dbReference type="ARBA" id="ARBA00013229"/>
    </source>
</evidence>
<dbReference type="Pfam" id="PF04043">
    <property type="entry name" value="PMEI"/>
    <property type="match status" value="1"/>
</dbReference>
<accession>A0A8S0VDH6</accession>
<comment type="pathway">
    <text evidence="2 13">Glycan metabolism; pectin degradation; 2-dehydro-3-deoxy-D-gluconate from pectin: step 1/5.</text>
</comment>
<dbReference type="AlphaFoldDB" id="A0A8S0VDH6"/>
<comment type="similarity">
    <text evidence="3">In the N-terminal section; belongs to the PMEI family.</text>
</comment>
<dbReference type="PANTHER" id="PTHR31707">
    <property type="entry name" value="PECTINESTERASE"/>
    <property type="match status" value="1"/>
</dbReference>
<evidence type="ECO:0000313" key="16">
    <source>
        <dbReference type="EMBL" id="CAA3029949.1"/>
    </source>
</evidence>
<keyword evidence="10" id="KW-0961">Cell wall biogenesis/degradation</keyword>
<evidence type="ECO:0000256" key="7">
    <source>
        <dbReference type="ARBA" id="ARBA00022525"/>
    </source>
</evidence>
<comment type="catalytic activity">
    <reaction evidence="11 13">
        <text>[(1-&gt;4)-alpha-D-galacturonosyl methyl ester](n) + n H2O = [(1-&gt;4)-alpha-D-galacturonosyl](n) + n methanol + n H(+)</text>
        <dbReference type="Rhea" id="RHEA:22380"/>
        <dbReference type="Rhea" id="RHEA-COMP:14570"/>
        <dbReference type="Rhea" id="RHEA-COMP:14573"/>
        <dbReference type="ChEBI" id="CHEBI:15377"/>
        <dbReference type="ChEBI" id="CHEBI:15378"/>
        <dbReference type="ChEBI" id="CHEBI:17790"/>
        <dbReference type="ChEBI" id="CHEBI:140522"/>
        <dbReference type="ChEBI" id="CHEBI:140523"/>
        <dbReference type="EC" id="3.1.1.11"/>
    </reaction>
</comment>
<proteinExistence type="inferred from homology"/>
<evidence type="ECO:0000259" key="14">
    <source>
        <dbReference type="Pfam" id="PF01095"/>
    </source>
</evidence>
<comment type="subcellular location">
    <subcellularLocation>
        <location evidence="1">Secreted</location>
        <location evidence="1">Cell wall</location>
    </subcellularLocation>
</comment>
<evidence type="ECO:0000256" key="8">
    <source>
        <dbReference type="ARBA" id="ARBA00022801"/>
    </source>
</evidence>
<comment type="caution">
    <text evidence="16">The sequence shown here is derived from an EMBL/GenBank/DDBJ whole genome shotgun (WGS) entry which is preliminary data.</text>
</comment>
<dbReference type="Proteomes" id="UP000594638">
    <property type="component" value="Unassembled WGS sequence"/>
</dbReference>
<comment type="similarity">
    <text evidence="4">In the C-terminal section; belongs to the pectinesterase family.</text>
</comment>
<keyword evidence="6" id="KW-0134">Cell wall</keyword>
<dbReference type="Gene3D" id="2.160.20.10">
    <property type="entry name" value="Single-stranded right-handed beta-helix, Pectin lyase-like"/>
    <property type="match status" value="1"/>
</dbReference>
<dbReference type="PROSITE" id="PS00503">
    <property type="entry name" value="PECTINESTERASE_2"/>
    <property type="match status" value="1"/>
</dbReference>
<keyword evidence="17" id="KW-1185">Reference proteome</keyword>